<dbReference type="GO" id="GO:0016757">
    <property type="term" value="F:glycosyltransferase activity"/>
    <property type="evidence" value="ECO:0007669"/>
    <property type="project" value="TreeGrafter"/>
</dbReference>
<dbReference type="GO" id="GO:0005737">
    <property type="term" value="C:cytoplasm"/>
    <property type="evidence" value="ECO:0007669"/>
    <property type="project" value="TreeGrafter"/>
</dbReference>
<evidence type="ECO:0000313" key="5">
    <source>
        <dbReference type="Proteomes" id="UP000184211"/>
    </source>
</evidence>
<protein>
    <submittedName>
        <fullName evidence="4">Glycosyl transferase family 2</fullName>
    </submittedName>
</protein>
<keyword evidence="5" id="KW-1185">Reference proteome</keyword>
<dbReference type="GO" id="GO:0016020">
    <property type="term" value="C:membrane"/>
    <property type="evidence" value="ECO:0007669"/>
    <property type="project" value="UniProtKB-SubCell"/>
</dbReference>
<keyword evidence="3" id="KW-1133">Transmembrane helix</keyword>
<keyword evidence="3" id="KW-0472">Membrane</keyword>
<accession>A0A1M5T6P7</accession>
<proteinExistence type="predicted"/>
<dbReference type="EMBL" id="FQWM01000005">
    <property type="protein sequence ID" value="SHH46280.1"/>
    <property type="molecule type" value="Genomic_DNA"/>
</dbReference>
<dbReference type="AlphaFoldDB" id="A0A1M5T6P7"/>
<dbReference type="PANTHER" id="PTHR21461">
    <property type="entry name" value="GLYCOSYLTRANSFERASE FAMILY 92 PROTEIN"/>
    <property type="match status" value="1"/>
</dbReference>
<keyword evidence="2" id="KW-0812">Transmembrane</keyword>
<gene>
    <name evidence="4" type="ORF">SAMN04488044_2595</name>
</gene>
<keyword evidence="4" id="KW-0808">Transferase</keyword>
<evidence type="ECO:0000256" key="1">
    <source>
        <dbReference type="ARBA" id="ARBA00004167"/>
    </source>
</evidence>
<dbReference type="Pfam" id="PF13704">
    <property type="entry name" value="Glyco_tranf_2_4"/>
    <property type="match status" value="1"/>
</dbReference>
<dbReference type="Proteomes" id="UP000184211">
    <property type="component" value="Unassembled WGS sequence"/>
</dbReference>
<dbReference type="OrthoDB" id="4964299at2"/>
<comment type="subcellular location">
    <subcellularLocation>
        <location evidence="1">Membrane</location>
        <topology evidence="1">Single-pass membrane protein</topology>
    </subcellularLocation>
</comment>
<dbReference type="STRING" id="870908.SAMN04488044_2595"/>
<evidence type="ECO:0000256" key="3">
    <source>
        <dbReference type="ARBA" id="ARBA00022989"/>
    </source>
</evidence>
<dbReference type="PANTHER" id="PTHR21461:SF69">
    <property type="entry name" value="GLYCOSYLTRANSFERASE FAMILY 92 PROTEIN"/>
    <property type="match status" value="1"/>
</dbReference>
<evidence type="ECO:0000256" key="2">
    <source>
        <dbReference type="ARBA" id="ARBA00022692"/>
    </source>
</evidence>
<name>A0A1M5T6P7_9RHOB</name>
<reference evidence="5" key="1">
    <citation type="submission" date="2016-11" db="EMBL/GenBank/DDBJ databases">
        <authorList>
            <person name="Varghese N."/>
            <person name="Submissions S."/>
        </authorList>
    </citation>
    <scope>NUCLEOTIDE SEQUENCE [LARGE SCALE GENOMIC DNA]</scope>
    <source>
        <strain evidence="5">DSM 28223</strain>
    </source>
</reference>
<evidence type="ECO:0000313" key="4">
    <source>
        <dbReference type="EMBL" id="SHH46280.1"/>
    </source>
</evidence>
<dbReference type="RefSeq" id="WP_072793451.1">
    <property type="nucleotide sequence ID" value="NZ_FQWM01000005.1"/>
</dbReference>
<organism evidence="4 5">
    <name type="scientific">Cognatishimia maritima</name>
    <dbReference type="NCBI Taxonomy" id="870908"/>
    <lineage>
        <taxon>Bacteria</taxon>
        <taxon>Pseudomonadati</taxon>
        <taxon>Pseudomonadota</taxon>
        <taxon>Alphaproteobacteria</taxon>
        <taxon>Rhodobacterales</taxon>
        <taxon>Paracoccaceae</taxon>
        <taxon>Cognatishimia</taxon>
    </lineage>
</organism>
<sequence>MQAAFHHIQIAHQRVGDAVVLNAVATAKRGGVSKGWVFFAAGRDEQAPEPAGDTKFTQRRTLGATLAVQTASPEPPEVVCGDHSGTIHLSAAQHRLLKGQNTALAFRNGQTAEITLDWLKWHVTHHGMTAALIVDRAKPGENDAYLAQLRDGLSAITGLKTVVVVQFDHPLGRHDLPSEMHPFCAPDAPGKDRMEIPEADPWTAPLGELGIFELLRHRFLAKARAVAQIDLTDLLLIKDDAQDETVFDRAQQSGVVPLVGQHVYPWRVRSGQTAHFADHACRQFDKDTTRDRWCVAPEKVSKNTVWRFVRIVGAVTDRAAAQPFARFMGLRHPGHSVSQIVPKSSLIEDMRLLSIAQDHFAHDPVRMPTLAAPVVDTTKNAVTIITTMKNEGPFILEWIAYHRAIGVENFLVYTNDCTDGTDDFHDLLQAKGIVQHRQNPYRDSGMKPQHAALQAGEQEDVIKNAGWVICMDVDEFINVKTGDGTLAALFDATGDANMISLTWRLFGNSDVHAFEDRPILETFTKCAPEMARKPHQAWGFKTLFRNIGLYKKLGVHRPKGLNPQLWQDIKWVNGSGHPMPKDTYRNAWRSTQSTVGYDLVSLNHYAVRSAESFLVKRDRGRVNHVDRDQGLNYWFRMNHNVTQDTSIQRILPALRAEMDRLLQDPEIAAMHRRCVTAHREKINALKATPSYADFYETLTSDRMQRLSKLLPNFGANVFLAGPDVVPDHMIFEDQPGDFFFTVGLENEAAE</sequence>